<evidence type="ECO:0000313" key="2">
    <source>
        <dbReference type="EMBL" id="RAS17742.1"/>
    </source>
</evidence>
<feature type="compositionally biased region" description="Polar residues" evidence="1">
    <location>
        <begin position="1"/>
        <end position="13"/>
    </location>
</feature>
<comment type="caution">
    <text evidence="2">The sequence shown here is derived from an EMBL/GenBank/DDBJ whole genome shotgun (WGS) entry which is preliminary data.</text>
</comment>
<accession>A0A329BCD9</accession>
<gene>
    <name evidence="2" type="ORF">BX591_14514</name>
</gene>
<organism evidence="2 3">
    <name type="scientific">Paraburkholderia bryophila</name>
    <dbReference type="NCBI Taxonomy" id="420952"/>
    <lineage>
        <taxon>Bacteria</taxon>
        <taxon>Pseudomonadati</taxon>
        <taxon>Pseudomonadota</taxon>
        <taxon>Betaproteobacteria</taxon>
        <taxon>Burkholderiales</taxon>
        <taxon>Burkholderiaceae</taxon>
        <taxon>Paraburkholderia</taxon>
    </lineage>
</organism>
<feature type="region of interest" description="Disordered" evidence="1">
    <location>
        <begin position="1"/>
        <end position="31"/>
    </location>
</feature>
<reference evidence="2 3" key="1">
    <citation type="submission" date="2018-06" db="EMBL/GenBank/DDBJ databases">
        <title>Genomic Encyclopedia of Type Strains, Phase III (KMG-III): the genomes of soil and plant-associated and newly described type strains.</title>
        <authorList>
            <person name="Whitman W."/>
        </authorList>
    </citation>
    <scope>NUCLEOTIDE SEQUENCE [LARGE SCALE GENOMIC DNA]</scope>
    <source>
        <strain evidence="2 3">LMG 23644</strain>
    </source>
</reference>
<dbReference type="Proteomes" id="UP000248918">
    <property type="component" value="Unassembled WGS sequence"/>
</dbReference>
<evidence type="ECO:0000256" key="1">
    <source>
        <dbReference type="SAM" id="MobiDB-lite"/>
    </source>
</evidence>
<sequence length="55" mass="5311">MTGQASKDSSAPANSDAHRLPHLASGSATGPCGDLAKAAARLASNAGGYVTGVDK</sequence>
<dbReference type="AlphaFoldDB" id="A0A329BCD9"/>
<dbReference type="EMBL" id="QLTK01000045">
    <property type="protein sequence ID" value="RAS17742.1"/>
    <property type="molecule type" value="Genomic_DNA"/>
</dbReference>
<proteinExistence type="predicted"/>
<protein>
    <submittedName>
        <fullName evidence="2">Uncharacterized protein</fullName>
    </submittedName>
</protein>
<evidence type="ECO:0000313" key="3">
    <source>
        <dbReference type="Proteomes" id="UP000248918"/>
    </source>
</evidence>
<name>A0A329BCD9_9BURK</name>